<reference evidence="2 3" key="1">
    <citation type="submission" date="2019-06" db="EMBL/GenBank/DDBJ databases">
        <title>A chromosomal-level reference genome of Carpinus fangiana (Coryloideae, Betulaceae).</title>
        <authorList>
            <person name="Yang X."/>
            <person name="Wang Z."/>
            <person name="Zhang L."/>
            <person name="Hao G."/>
            <person name="Liu J."/>
            <person name="Yang Y."/>
        </authorList>
    </citation>
    <scope>NUCLEOTIDE SEQUENCE [LARGE SCALE GENOMIC DNA]</scope>
    <source>
        <strain evidence="2">Cfa_2016G</strain>
        <tissue evidence="2">Leaf</tissue>
    </source>
</reference>
<dbReference type="AlphaFoldDB" id="A0A660KND8"/>
<protein>
    <submittedName>
        <fullName evidence="2">Uncharacterized protein</fullName>
    </submittedName>
</protein>
<accession>A0A660KND8</accession>
<organism evidence="2 3">
    <name type="scientific">Carpinus fangiana</name>
    <dbReference type="NCBI Taxonomy" id="176857"/>
    <lineage>
        <taxon>Eukaryota</taxon>
        <taxon>Viridiplantae</taxon>
        <taxon>Streptophyta</taxon>
        <taxon>Embryophyta</taxon>
        <taxon>Tracheophyta</taxon>
        <taxon>Spermatophyta</taxon>
        <taxon>Magnoliopsida</taxon>
        <taxon>eudicotyledons</taxon>
        <taxon>Gunneridae</taxon>
        <taxon>Pentapetalae</taxon>
        <taxon>rosids</taxon>
        <taxon>fabids</taxon>
        <taxon>Fagales</taxon>
        <taxon>Betulaceae</taxon>
        <taxon>Carpinus</taxon>
    </lineage>
</organism>
<feature type="transmembrane region" description="Helical" evidence="1">
    <location>
        <begin position="21"/>
        <end position="41"/>
    </location>
</feature>
<evidence type="ECO:0000313" key="3">
    <source>
        <dbReference type="Proteomes" id="UP000327013"/>
    </source>
</evidence>
<dbReference type="EMBL" id="CM017324">
    <property type="protein sequence ID" value="KAE8036928.1"/>
    <property type="molecule type" value="Genomic_DNA"/>
</dbReference>
<evidence type="ECO:0000256" key="1">
    <source>
        <dbReference type="SAM" id="Phobius"/>
    </source>
</evidence>
<keyword evidence="1" id="KW-0472">Membrane</keyword>
<proteinExistence type="predicted"/>
<gene>
    <name evidence="2" type="ORF">FH972_009559</name>
</gene>
<keyword evidence="3" id="KW-1185">Reference proteome</keyword>
<keyword evidence="1" id="KW-1133">Transmembrane helix</keyword>
<dbReference type="Proteomes" id="UP000327013">
    <property type="component" value="Chromosome 4"/>
</dbReference>
<keyword evidence="1" id="KW-0812">Transmembrane</keyword>
<name>A0A660KND8_9ROSI</name>
<sequence>MDRNKLLCMNPSKRESIRMGVVVVVVVIDGGRRFIGVFIVVGRGGIGVVEGTRRREAEESPEAESEATQLLQWKAADEIQQLLAAQPLWHARYELPCVGGHDSGMVAMILISVVLMMTGHAEGKHTFAVCTRDCMPICMALGGATASACKLGCAGGCKQLQGKRPALGIPAHL</sequence>
<evidence type="ECO:0000313" key="2">
    <source>
        <dbReference type="EMBL" id="KAE8036928.1"/>
    </source>
</evidence>